<comment type="caution">
    <text evidence="1">The sequence shown here is derived from an EMBL/GenBank/DDBJ whole genome shotgun (WGS) entry which is preliminary data.</text>
</comment>
<sequence length="147" mass="16767">MSLVENIRKDMFEGTKVGNVQKVDILKLVLADIKNEEISLGEKLSDDQVLKVLRKEKKKVEDSISEYTKMNREDLVAKETFQLEILNEYLPAQMSEEDIKKIVSRVVKENNVSDVREMGRVMGIVMKELNGQADGNVVRNIVQNTLS</sequence>
<dbReference type="InterPro" id="IPR023168">
    <property type="entry name" value="GatB_Yqey_C_2"/>
</dbReference>
<organism evidence="1 2">
    <name type="scientific">candidate division WS6 bacterium GW2011_GWB1_33_6</name>
    <dbReference type="NCBI Taxonomy" id="1619088"/>
    <lineage>
        <taxon>Bacteria</taxon>
        <taxon>Candidatus Dojkabacteria</taxon>
    </lineage>
</organism>
<dbReference type="InterPro" id="IPR042184">
    <property type="entry name" value="YqeY/Aim41_N"/>
</dbReference>
<dbReference type="AlphaFoldDB" id="A0A0G0ADT3"/>
<dbReference type="PANTHER" id="PTHR28055:SF1">
    <property type="entry name" value="ALTERED INHERITANCE OF MITOCHONDRIA PROTEIN 41, MITOCHONDRIAL"/>
    <property type="match status" value="1"/>
</dbReference>
<dbReference type="Pfam" id="PF09424">
    <property type="entry name" value="YqeY"/>
    <property type="match status" value="1"/>
</dbReference>
<reference evidence="1 2" key="1">
    <citation type="journal article" date="2015" name="Nature">
        <title>rRNA introns, odd ribosomes, and small enigmatic genomes across a large radiation of phyla.</title>
        <authorList>
            <person name="Brown C.T."/>
            <person name="Hug L.A."/>
            <person name="Thomas B.C."/>
            <person name="Sharon I."/>
            <person name="Castelle C.J."/>
            <person name="Singh A."/>
            <person name="Wilkins M.J."/>
            <person name="Williams K.H."/>
            <person name="Banfield J.F."/>
        </authorList>
    </citation>
    <scope>NUCLEOTIDE SEQUENCE [LARGE SCALE GENOMIC DNA]</scope>
</reference>
<dbReference type="InterPro" id="IPR003789">
    <property type="entry name" value="Asn/Gln_tRNA_amidoTrase-B-like"/>
</dbReference>
<evidence type="ECO:0000313" key="1">
    <source>
        <dbReference type="EMBL" id="KKP54803.1"/>
    </source>
</evidence>
<evidence type="ECO:0000313" key="2">
    <source>
        <dbReference type="Proteomes" id="UP000034488"/>
    </source>
</evidence>
<dbReference type="PANTHER" id="PTHR28055">
    <property type="entry name" value="ALTERED INHERITANCE OF MITOCHONDRIA PROTEIN 41, MITOCHONDRIAL"/>
    <property type="match status" value="1"/>
</dbReference>
<dbReference type="GO" id="GO:0016884">
    <property type="term" value="F:carbon-nitrogen ligase activity, with glutamine as amido-N-donor"/>
    <property type="evidence" value="ECO:0007669"/>
    <property type="project" value="InterPro"/>
</dbReference>
<dbReference type="EMBL" id="LBPI01000010">
    <property type="protein sequence ID" value="KKP54803.1"/>
    <property type="molecule type" value="Genomic_DNA"/>
</dbReference>
<proteinExistence type="predicted"/>
<dbReference type="Proteomes" id="UP000034488">
    <property type="component" value="Unassembled WGS sequence"/>
</dbReference>
<dbReference type="Gene3D" id="1.10.1510.10">
    <property type="entry name" value="Uncharacterised protein YqeY/AIM41 PF09424, N-terminal domain"/>
    <property type="match status" value="1"/>
</dbReference>
<name>A0A0G0ADT3_9BACT</name>
<accession>A0A0G0ADT3</accession>
<dbReference type="SUPFAM" id="SSF89095">
    <property type="entry name" value="GatB/YqeY motif"/>
    <property type="match status" value="1"/>
</dbReference>
<dbReference type="Gene3D" id="1.10.10.410">
    <property type="match status" value="1"/>
</dbReference>
<gene>
    <name evidence="1" type="ORF">UR47_C0010G0019</name>
</gene>
<protein>
    <submittedName>
        <fullName evidence="1">Uncharacterized protein</fullName>
    </submittedName>
</protein>
<dbReference type="InterPro" id="IPR019004">
    <property type="entry name" value="YqeY/Aim41"/>
</dbReference>